<evidence type="ECO:0000256" key="1">
    <source>
        <dbReference type="ARBA" id="ARBA00009018"/>
    </source>
</evidence>
<sequence>MLIVGLTGGIATGKSTVSNQLKETYKIDVVDADLIAKEVVLPGQAAYKQIVAKFGSEIPDLLLEDQNLNREALGKHVFGNHEHLRILNAIVHPAVKRAIFWRLFKAYLTFSRLVILDVPLLFESGLHLICGKVITVTCNKDTQLERLLSRNPTLTSEDAQKRIGSQMTNEERCYRADIVIDNNQSLKELERKIASVVKEVMPSWFFSIVDWFPPFGLLSALLTMTSRYAIDRFKVGRPKRE</sequence>
<comment type="similarity">
    <text evidence="1">Belongs to the CoaE family.</text>
</comment>
<protein>
    <recommendedName>
        <fullName evidence="7">CoaE-domain-containing protein</fullName>
    </recommendedName>
</protein>
<evidence type="ECO:0000256" key="4">
    <source>
        <dbReference type="SAM" id="Phobius"/>
    </source>
</evidence>
<evidence type="ECO:0000313" key="6">
    <source>
        <dbReference type="Proteomes" id="UP000000707"/>
    </source>
</evidence>
<evidence type="ECO:0000313" key="5">
    <source>
        <dbReference type="EMBL" id="EGV61878.1"/>
    </source>
</evidence>
<evidence type="ECO:0008006" key="7">
    <source>
        <dbReference type="Google" id="ProtNLM"/>
    </source>
</evidence>
<dbReference type="Pfam" id="PF01121">
    <property type="entry name" value="CoaE"/>
    <property type="match status" value="1"/>
</dbReference>
<dbReference type="OrthoDB" id="247245at2759"/>
<dbReference type="GO" id="GO:0015937">
    <property type="term" value="P:coenzyme A biosynthetic process"/>
    <property type="evidence" value="ECO:0007669"/>
    <property type="project" value="InterPro"/>
</dbReference>
<dbReference type="GO" id="GO:0005737">
    <property type="term" value="C:cytoplasm"/>
    <property type="evidence" value="ECO:0007669"/>
    <property type="project" value="UniProtKB-ARBA"/>
</dbReference>
<dbReference type="InterPro" id="IPR001977">
    <property type="entry name" value="Depp_CoAkinase"/>
</dbReference>
<dbReference type="KEGG" id="cten:18250433"/>
<reference evidence="5 6" key="1">
    <citation type="journal article" date="2011" name="Proc. Natl. Acad. Sci. U.S.A.">
        <title>Comparative genomics of xylose-fermenting fungi for enhanced biofuel production.</title>
        <authorList>
            <person name="Wohlbach D.J."/>
            <person name="Kuo A."/>
            <person name="Sato T.K."/>
            <person name="Potts K.M."/>
            <person name="Salamov A.A."/>
            <person name="LaButti K.M."/>
            <person name="Sun H."/>
            <person name="Clum A."/>
            <person name="Pangilinan J.L."/>
            <person name="Lindquist E.A."/>
            <person name="Lucas S."/>
            <person name="Lapidus A."/>
            <person name="Jin M."/>
            <person name="Gunawan C."/>
            <person name="Balan V."/>
            <person name="Dale B.E."/>
            <person name="Jeffries T.W."/>
            <person name="Zinkel R."/>
            <person name="Barry K.W."/>
            <person name="Grigoriev I.V."/>
            <person name="Gasch A.P."/>
        </authorList>
    </citation>
    <scope>NUCLEOTIDE SEQUENCE [LARGE SCALE GENOMIC DNA]</scope>
    <source>
        <strain evidence="6">ATCC 10573 / BCRC 21748 / CBS 615 / JCM 9827 / NBRC 10315 / NRRL Y-1498 / VKM Y-70</strain>
    </source>
</reference>
<gene>
    <name evidence="5" type="ORF">CANTEDRAFT_94753</name>
</gene>
<keyword evidence="4" id="KW-1133">Transmembrane helix</keyword>
<dbReference type="Proteomes" id="UP000000707">
    <property type="component" value="Unassembled WGS sequence"/>
</dbReference>
<name>G3B9G1_CANTC</name>
<evidence type="ECO:0000256" key="3">
    <source>
        <dbReference type="ARBA" id="ARBA00022840"/>
    </source>
</evidence>
<feature type="transmembrane region" description="Helical" evidence="4">
    <location>
        <begin position="211"/>
        <end position="230"/>
    </location>
</feature>
<dbReference type="eggNOG" id="KOG3220">
    <property type="taxonomic scope" value="Eukaryota"/>
</dbReference>
<organism evidence="6">
    <name type="scientific">Candida tenuis (strain ATCC 10573 / BCRC 21748 / CBS 615 / JCM 9827 / NBRC 10315 / NRRL Y-1498 / VKM Y-70)</name>
    <name type="common">Yeast</name>
    <name type="synonym">Yamadazyma tenuis</name>
    <dbReference type="NCBI Taxonomy" id="590646"/>
    <lineage>
        <taxon>Eukaryota</taxon>
        <taxon>Fungi</taxon>
        <taxon>Dikarya</taxon>
        <taxon>Ascomycota</taxon>
        <taxon>Saccharomycotina</taxon>
        <taxon>Pichiomycetes</taxon>
        <taxon>Debaryomycetaceae</taxon>
        <taxon>Yamadazyma</taxon>
    </lineage>
</organism>
<dbReference type="FunFam" id="3.40.50.300:FF:000485">
    <property type="entry name" value="Dephospho-CoA kinase CAB5"/>
    <property type="match status" value="1"/>
</dbReference>
<keyword evidence="3" id="KW-0067">ATP-binding</keyword>
<dbReference type="GeneID" id="18250433"/>
<proteinExistence type="inferred from homology"/>
<dbReference type="GO" id="GO:0004140">
    <property type="term" value="F:dephospho-CoA kinase activity"/>
    <property type="evidence" value="ECO:0007669"/>
    <property type="project" value="InterPro"/>
</dbReference>
<evidence type="ECO:0000256" key="2">
    <source>
        <dbReference type="ARBA" id="ARBA00022741"/>
    </source>
</evidence>
<dbReference type="GO" id="GO:0005524">
    <property type="term" value="F:ATP binding"/>
    <property type="evidence" value="ECO:0007669"/>
    <property type="project" value="UniProtKB-KW"/>
</dbReference>
<dbReference type="Gene3D" id="3.40.50.300">
    <property type="entry name" value="P-loop containing nucleotide triphosphate hydrolases"/>
    <property type="match status" value="1"/>
</dbReference>
<dbReference type="SUPFAM" id="SSF52540">
    <property type="entry name" value="P-loop containing nucleoside triphosphate hydrolases"/>
    <property type="match status" value="1"/>
</dbReference>
<accession>G3B9G1</accession>
<dbReference type="PANTHER" id="PTHR10695">
    <property type="entry name" value="DEPHOSPHO-COA KINASE-RELATED"/>
    <property type="match status" value="1"/>
</dbReference>
<dbReference type="STRING" id="590646.G3B9G1"/>
<keyword evidence="6" id="KW-1185">Reference proteome</keyword>
<dbReference type="HAMAP" id="MF_00376">
    <property type="entry name" value="Dephospho_CoA_kinase"/>
    <property type="match status" value="1"/>
</dbReference>
<dbReference type="PANTHER" id="PTHR10695:SF46">
    <property type="entry name" value="BIFUNCTIONAL COENZYME A SYNTHASE-RELATED"/>
    <property type="match status" value="1"/>
</dbReference>
<keyword evidence="2" id="KW-0547">Nucleotide-binding</keyword>
<dbReference type="NCBIfam" id="TIGR00152">
    <property type="entry name" value="dephospho-CoA kinase"/>
    <property type="match status" value="1"/>
</dbReference>
<keyword evidence="4" id="KW-0812">Transmembrane</keyword>
<keyword evidence="4" id="KW-0472">Membrane</keyword>
<dbReference type="HOGENOM" id="CLU_057180_0_1_1"/>
<dbReference type="EMBL" id="GL996527">
    <property type="protein sequence ID" value="EGV61878.1"/>
    <property type="molecule type" value="Genomic_DNA"/>
</dbReference>
<dbReference type="InterPro" id="IPR027417">
    <property type="entry name" value="P-loop_NTPase"/>
</dbReference>
<dbReference type="PROSITE" id="PS51219">
    <property type="entry name" value="DPCK"/>
    <property type="match status" value="1"/>
</dbReference>
<dbReference type="CDD" id="cd02022">
    <property type="entry name" value="DPCK"/>
    <property type="match status" value="1"/>
</dbReference>
<dbReference type="AlphaFoldDB" id="G3B9G1"/>